<keyword evidence="1" id="KW-0812">Transmembrane</keyword>
<dbReference type="EMBL" id="JAYKXN010000007">
    <property type="protein sequence ID" value="KAK7270992.1"/>
    <property type="molecule type" value="Genomic_DNA"/>
</dbReference>
<evidence type="ECO:0000313" key="2">
    <source>
        <dbReference type="EMBL" id="KAK7270992.1"/>
    </source>
</evidence>
<evidence type="ECO:0000313" key="3">
    <source>
        <dbReference type="Proteomes" id="UP001359559"/>
    </source>
</evidence>
<keyword evidence="1" id="KW-1133">Transmembrane helix</keyword>
<dbReference type="Proteomes" id="UP001359559">
    <property type="component" value="Unassembled WGS sequence"/>
</dbReference>
<keyword evidence="3" id="KW-1185">Reference proteome</keyword>
<feature type="transmembrane region" description="Helical" evidence="1">
    <location>
        <begin position="138"/>
        <end position="156"/>
    </location>
</feature>
<reference evidence="2 3" key="1">
    <citation type="submission" date="2024-01" db="EMBL/GenBank/DDBJ databases">
        <title>The genomes of 5 underutilized Papilionoideae crops provide insights into root nodulation and disease resistance.</title>
        <authorList>
            <person name="Yuan L."/>
        </authorList>
    </citation>
    <scope>NUCLEOTIDE SEQUENCE [LARGE SCALE GENOMIC DNA]</scope>
    <source>
        <strain evidence="2">LY-2023</strain>
        <tissue evidence="2">Leaf</tissue>
    </source>
</reference>
<accession>A0AAN9F700</accession>
<dbReference type="PANTHER" id="PTHR33237:SF4">
    <property type="entry name" value="F14O23.12"/>
    <property type="match status" value="1"/>
</dbReference>
<dbReference type="AlphaFoldDB" id="A0AAN9F700"/>
<keyword evidence="1" id="KW-0472">Membrane</keyword>
<protein>
    <submittedName>
        <fullName evidence="2">Uncharacterized protein</fullName>
    </submittedName>
</protein>
<organism evidence="2 3">
    <name type="scientific">Clitoria ternatea</name>
    <name type="common">Butterfly pea</name>
    <dbReference type="NCBI Taxonomy" id="43366"/>
    <lineage>
        <taxon>Eukaryota</taxon>
        <taxon>Viridiplantae</taxon>
        <taxon>Streptophyta</taxon>
        <taxon>Embryophyta</taxon>
        <taxon>Tracheophyta</taxon>
        <taxon>Spermatophyta</taxon>
        <taxon>Magnoliopsida</taxon>
        <taxon>eudicotyledons</taxon>
        <taxon>Gunneridae</taxon>
        <taxon>Pentapetalae</taxon>
        <taxon>rosids</taxon>
        <taxon>fabids</taxon>
        <taxon>Fabales</taxon>
        <taxon>Fabaceae</taxon>
        <taxon>Papilionoideae</taxon>
        <taxon>50 kb inversion clade</taxon>
        <taxon>NPAAA clade</taxon>
        <taxon>indigoferoid/millettioid clade</taxon>
        <taxon>Phaseoleae</taxon>
        <taxon>Clitoria</taxon>
    </lineage>
</organism>
<name>A0AAN9F700_CLITE</name>
<proteinExistence type="predicted"/>
<comment type="caution">
    <text evidence="2">The sequence shown here is derived from an EMBL/GenBank/DDBJ whole genome shotgun (WGS) entry which is preliminary data.</text>
</comment>
<sequence length="240" mass="26601">MPLPLVPKPSFPNSFEALSLPLPSVPKLGSQTSIPKSVRSSLHPSDSTSPTATPSLLQGVFWAWRLYVVKVYYIRTGKGNTEKVKGGTCCLPFSSNHFSSRANLCHIFVFQTYPLFRYHSPMARPLPMISTLPSTSHIGLAIMTLTMCAVALLMCASHSRKWRQWISCYAFEEEPVIELNNEAVMMSGNEQHGDGDSLWQKNILMGGKCQLPDFSGVIIYDSNGNIINPPKTSPPLLTWK</sequence>
<gene>
    <name evidence="2" type="ORF">RJT34_26558</name>
</gene>
<dbReference type="PANTHER" id="PTHR33237">
    <property type="entry name" value="F2P16.13 PROTEIN-RELATED"/>
    <property type="match status" value="1"/>
</dbReference>
<evidence type="ECO:0000256" key="1">
    <source>
        <dbReference type="SAM" id="Phobius"/>
    </source>
</evidence>